<sequence length="677" mass="72283">MTQNWLNALFGLPRPYKRLLQLFADSVLIAFSFALAMLLRLETPAFLIDWHFWAALLTMLPVSLAVFIKLGFYRAVIRYMSTRALFTIVAGVAASGAVLGLLLYAFAPPIPAAVPFIYALIAFCTVGGVRAALRALYLRTQSRLKTRVIIYGAGQSGRQLLVSLMQGPDYAPVAFVDDARELHGTQIAGLMVFAPARLERLIADYGAKVVLLAMPSASRATRAAILQQLENLPVRVQTIPGMADLVGGRARISEVREVTVEDLLGRDPVPPDPQLMGATIGAKSVLVTGAGGSIGSELCRQILRHDPHTLVLLELSEYALYRVEQELRALCVAEGRATRIVPLLGSVRDGDRVAALLHQFGVQTIYHAAAYKHVPLVEQNIVAGVTNNVFGTLTLGRAAVAAGVESVILVSTDKAVRPTNVMGASKRMAELIFQALAAGPGRTRFSMVRFGNVLGSSGSVIPLFREQIAAGGPVTVTHPQIERYFMTIAEAAQLVIQAGAMAQGGDVFVLDMGRPVKIADLARRMVRLSGFNPVIHDPAGGRPVPRGHDTIPVVFTRLRPGEKLTEELLIGANVTTTRHPRIMTATESSLDWGGLAPLLDRLAEACRADDIPAIRDIFAAAPTGYTPAEEIADLTWARPADAAPQAPGTAAAVRKAEAAAPVPGRRDPSAVMGGAGS</sequence>
<dbReference type="Proteomes" id="UP001247754">
    <property type="component" value="Unassembled WGS sequence"/>
</dbReference>
<gene>
    <name evidence="5" type="ORF">RGD00_14350</name>
</gene>
<dbReference type="InterPro" id="IPR036291">
    <property type="entry name" value="NAD(P)-bd_dom_sf"/>
</dbReference>
<comment type="similarity">
    <text evidence="1">Belongs to the polysaccharide synthase family.</text>
</comment>
<dbReference type="PANTHER" id="PTHR43318:SF1">
    <property type="entry name" value="POLYSACCHARIDE BIOSYNTHESIS PROTEIN EPSC-RELATED"/>
    <property type="match status" value="1"/>
</dbReference>
<keyword evidence="3" id="KW-1133">Transmembrane helix</keyword>
<accession>A0ABU1FA74</accession>
<name>A0ABU1FA74_9RHOB</name>
<dbReference type="Pfam" id="PF02719">
    <property type="entry name" value="Polysacc_synt_2"/>
    <property type="match status" value="1"/>
</dbReference>
<dbReference type="PANTHER" id="PTHR43318">
    <property type="entry name" value="UDP-N-ACETYLGLUCOSAMINE 4,6-DEHYDRATASE"/>
    <property type="match status" value="1"/>
</dbReference>
<dbReference type="EMBL" id="JAVKPH010000017">
    <property type="protein sequence ID" value="MDR5653793.1"/>
    <property type="molecule type" value="Genomic_DNA"/>
</dbReference>
<evidence type="ECO:0000313" key="6">
    <source>
        <dbReference type="Proteomes" id="UP001247754"/>
    </source>
</evidence>
<evidence type="ECO:0000256" key="3">
    <source>
        <dbReference type="SAM" id="Phobius"/>
    </source>
</evidence>
<evidence type="ECO:0000313" key="5">
    <source>
        <dbReference type="EMBL" id="MDR5653793.1"/>
    </source>
</evidence>
<dbReference type="Pfam" id="PF13727">
    <property type="entry name" value="CoA_binding_3"/>
    <property type="match status" value="1"/>
</dbReference>
<evidence type="ECO:0000256" key="2">
    <source>
        <dbReference type="SAM" id="MobiDB-lite"/>
    </source>
</evidence>
<reference evidence="5 6" key="1">
    <citation type="submission" date="2023-09" db="EMBL/GenBank/DDBJ databases">
        <title>Xinfangfangia sedmenti sp. nov., isolated the sedment.</title>
        <authorList>
            <person name="Xu L."/>
        </authorList>
    </citation>
    <scope>NUCLEOTIDE SEQUENCE [LARGE SCALE GENOMIC DNA]</scope>
    <source>
        <strain evidence="5 6">LG-4</strain>
    </source>
</reference>
<evidence type="ECO:0000256" key="1">
    <source>
        <dbReference type="ARBA" id="ARBA00007430"/>
    </source>
</evidence>
<feature type="domain" description="Polysaccharide biosynthesis protein CapD-like" evidence="4">
    <location>
        <begin position="285"/>
        <end position="586"/>
    </location>
</feature>
<keyword evidence="3" id="KW-0472">Membrane</keyword>
<comment type="caution">
    <text evidence="5">The sequence shown here is derived from an EMBL/GenBank/DDBJ whole genome shotgun (WGS) entry which is preliminary data.</text>
</comment>
<proteinExistence type="inferred from homology"/>
<feature type="region of interest" description="Disordered" evidence="2">
    <location>
        <begin position="642"/>
        <end position="677"/>
    </location>
</feature>
<evidence type="ECO:0000259" key="4">
    <source>
        <dbReference type="Pfam" id="PF02719"/>
    </source>
</evidence>
<feature type="transmembrane region" description="Helical" evidence="3">
    <location>
        <begin position="51"/>
        <end position="72"/>
    </location>
</feature>
<feature type="transmembrane region" description="Helical" evidence="3">
    <location>
        <begin position="20"/>
        <end position="39"/>
    </location>
</feature>
<dbReference type="InterPro" id="IPR051203">
    <property type="entry name" value="Polysaccharide_Synthase-Rel"/>
</dbReference>
<organism evidence="5 6">
    <name type="scientific">Ruixingdingia sedimenti</name>
    <dbReference type="NCBI Taxonomy" id="3073604"/>
    <lineage>
        <taxon>Bacteria</taxon>
        <taxon>Pseudomonadati</taxon>
        <taxon>Pseudomonadota</taxon>
        <taxon>Alphaproteobacteria</taxon>
        <taxon>Rhodobacterales</taxon>
        <taxon>Paracoccaceae</taxon>
        <taxon>Ruixingdingia</taxon>
    </lineage>
</organism>
<dbReference type="SUPFAM" id="SSF51735">
    <property type="entry name" value="NAD(P)-binding Rossmann-fold domains"/>
    <property type="match status" value="2"/>
</dbReference>
<dbReference type="RefSeq" id="WP_310458032.1">
    <property type="nucleotide sequence ID" value="NZ_JAVKPH010000017.1"/>
</dbReference>
<keyword evidence="6" id="KW-1185">Reference proteome</keyword>
<feature type="transmembrane region" description="Helical" evidence="3">
    <location>
        <begin position="84"/>
        <end position="107"/>
    </location>
</feature>
<feature type="transmembrane region" description="Helical" evidence="3">
    <location>
        <begin position="113"/>
        <end position="137"/>
    </location>
</feature>
<dbReference type="CDD" id="cd05237">
    <property type="entry name" value="UDP_invert_4-6DH_SDR_e"/>
    <property type="match status" value="1"/>
</dbReference>
<dbReference type="Gene3D" id="3.40.50.720">
    <property type="entry name" value="NAD(P)-binding Rossmann-like Domain"/>
    <property type="match status" value="2"/>
</dbReference>
<feature type="compositionally biased region" description="Low complexity" evidence="2">
    <location>
        <begin position="642"/>
        <end position="653"/>
    </location>
</feature>
<keyword evidence="3" id="KW-0812">Transmembrane</keyword>
<protein>
    <submittedName>
        <fullName evidence="5">Nucleoside-diphosphate sugar epimerase/dehydratase</fullName>
    </submittedName>
</protein>
<dbReference type="InterPro" id="IPR003869">
    <property type="entry name" value="Polysac_CapD-like"/>
</dbReference>